<name>A0AAE0CI40_9ROSI</name>
<evidence type="ECO:0008006" key="3">
    <source>
        <dbReference type="Google" id="ProtNLM"/>
    </source>
</evidence>
<keyword evidence="2" id="KW-1185">Reference proteome</keyword>
<dbReference type="Gene3D" id="3.60.10.10">
    <property type="entry name" value="Endonuclease/exonuclease/phosphatase"/>
    <property type="match status" value="1"/>
</dbReference>
<proteinExistence type="predicted"/>
<dbReference type="SUPFAM" id="SSF56219">
    <property type="entry name" value="DNase I-like"/>
    <property type="match status" value="1"/>
</dbReference>
<reference evidence="1" key="1">
    <citation type="journal article" date="2023" name="Plant J.">
        <title>Genome sequences and population genomics provide insights into the demographic history, inbreeding, and mutation load of two 'living fossil' tree species of Dipteronia.</title>
        <authorList>
            <person name="Feng Y."/>
            <person name="Comes H.P."/>
            <person name="Chen J."/>
            <person name="Zhu S."/>
            <person name="Lu R."/>
            <person name="Zhang X."/>
            <person name="Li P."/>
            <person name="Qiu J."/>
            <person name="Olsen K.M."/>
            <person name="Qiu Y."/>
        </authorList>
    </citation>
    <scope>NUCLEOTIDE SEQUENCE</scope>
    <source>
        <strain evidence="1">KIB01</strain>
    </source>
</reference>
<protein>
    <recommendedName>
        <fullName evidence="3">Endonuclease/exonuclease/phosphatase domain-containing protein</fullName>
    </recommendedName>
</protein>
<dbReference type="EMBL" id="JANJYI010000004">
    <property type="protein sequence ID" value="KAK2651538.1"/>
    <property type="molecule type" value="Genomic_DNA"/>
</dbReference>
<sequence length="234" mass="27599">MRFFQSGILHFQQNCIIIVGFLLKVNKEVVICNVYAPSIEFDKRDPWKFILYNIQSLKAHWCVGGDFNTVLEPSERVRVGFHMGSNRSFRSFMFQANVIDIPLQGTKFTWSNNRVDEAWVRDIAGQRGRRQVGCFGHKSSGGRVDGQTKTRWPKLLDELWKRLKREEQTWKQKLRINWLMESDRYSKFFYSVGNGRRSRNRIAEVNLEGRKVENLNLISKGVFKFFKNHIQKDS</sequence>
<organism evidence="1 2">
    <name type="scientific">Dipteronia dyeriana</name>
    <dbReference type="NCBI Taxonomy" id="168575"/>
    <lineage>
        <taxon>Eukaryota</taxon>
        <taxon>Viridiplantae</taxon>
        <taxon>Streptophyta</taxon>
        <taxon>Embryophyta</taxon>
        <taxon>Tracheophyta</taxon>
        <taxon>Spermatophyta</taxon>
        <taxon>Magnoliopsida</taxon>
        <taxon>eudicotyledons</taxon>
        <taxon>Gunneridae</taxon>
        <taxon>Pentapetalae</taxon>
        <taxon>rosids</taxon>
        <taxon>malvids</taxon>
        <taxon>Sapindales</taxon>
        <taxon>Sapindaceae</taxon>
        <taxon>Hippocastanoideae</taxon>
        <taxon>Acereae</taxon>
        <taxon>Dipteronia</taxon>
    </lineage>
</organism>
<dbReference type="AlphaFoldDB" id="A0AAE0CI40"/>
<comment type="caution">
    <text evidence="1">The sequence shown here is derived from an EMBL/GenBank/DDBJ whole genome shotgun (WGS) entry which is preliminary data.</text>
</comment>
<evidence type="ECO:0000313" key="1">
    <source>
        <dbReference type="EMBL" id="KAK2651538.1"/>
    </source>
</evidence>
<gene>
    <name evidence="1" type="ORF">Ddye_011394</name>
</gene>
<evidence type="ECO:0000313" key="2">
    <source>
        <dbReference type="Proteomes" id="UP001280121"/>
    </source>
</evidence>
<accession>A0AAE0CI40</accession>
<dbReference type="InterPro" id="IPR036691">
    <property type="entry name" value="Endo/exonu/phosph_ase_sf"/>
</dbReference>
<dbReference type="Proteomes" id="UP001280121">
    <property type="component" value="Unassembled WGS sequence"/>
</dbReference>